<dbReference type="EMBL" id="JAAGAX010000002">
    <property type="protein sequence ID" value="KAF2322748.1"/>
    <property type="molecule type" value="Genomic_DNA"/>
</dbReference>
<evidence type="ECO:0000256" key="1">
    <source>
        <dbReference type="ARBA" id="ARBA00010607"/>
    </source>
</evidence>
<reference evidence="2 3" key="1">
    <citation type="journal article" date="2020" name="Mol. Plant">
        <title>The Chromosome-Based Rubber Tree Genome Provides New Insights into Spurge Genome Evolution and Rubber Biosynthesis.</title>
        <authorList>
            <person name="Liu J."/>
            <person name="Shi C."/>
            <person name="Shi C.C."/>
            <person name="Li W."/>
            <person name="Zhang Q.J."/>
            <person name="Zhang Y."/>
            <person name="Li K."/>
            <person name="Lu H.F."/>
            <person name="Shi C."/>
            <person name="Zhu S.T."/>
            <person name="Xiao Z.Y."/>
            <person name="Nan H."/>
            <person name="Yue Y."/>
            <person name="Zhu X.G."/>
            <person name="Wu Y."/>
            <person name="Hong X.N."/>
            <person name="Fan G.Y."/>
            <person name="Tong Y."/>
            <person name="Zhang D."/>
            <person name="Mao C.L."/>
            <person name="Liu Y.L."/>
            <person name="Hao S.J."/>
            <person name="Liu W.Q."/>
            <person name="Lv M.Q."/>
            <person name="Zhang H.B."/>
            <person name="Liu Y."/>
            <person name="Hu-Tang G.R."/>
            <person name="Wang J.P."/>
            <person name="Wang J.H."/>
            <person name="Sun Y.H."/>
            <person name="Ni S.B."/>
            <person name="Chen W.B."/>
            <person name="Zhang X.C."/>
            <person name="Jiao Y.N."/>
            <person name="Eichler E.E."/>
            <person name="Li G.H."/>
            <person name="Liu X."/>
            <person name="Gao L.Z."/>
        </authorList>
    </citation>
    <scope>NUCLEOTIDE SEQUENCE [LARGE SCALE GENOMIC DNA]</scope>
    <source>
        <strain evidence="3">cv. GT1</strain>
        <tissue evidence="2">Leaf</tissue>
    </source>
</reference>
<gene>
    <name evidence="2" type="ORF">GH714_030161</name>
</gene>
<evidence type="ECO:0000313" key="2">
    <source>
        <dbReference type="EMBL" id="KAF2322748.1"/>
    </source>
</evidence>
<protein>
    <submittedName>
        <fullName evidence="2">Uncharacterized protein</fullName>
    </submittedName>
</protein>
<dbReference type="AlphaFoldDB" id="A0A6A6NDK2"/>
<dbReference type="Gene3D" id="2.60.110.10">
    <property type="entry name" value="Thaumatin"/>
    <property type="match status" value="1"/>
</dbReference>
<comment type="caution">
    <text evidence="2">The sequence shown here is derived from an EMBL/GenBank/DDBJ whole genome shotgun (WGS) entry which is preliminary data.</text>
</comment>
<dbReference type="Proteomes" id="UP000467840">
    <property type="component" value="Chromosome 11"/>
</dbReference>
<dbReference type="PANTHER" id="PTHR31048">
    <property type="entry name" value="OS03G0233200 PROTEIN"/>
    <property type="match status" value="1"/>
</dbReference>
<dbReference type="PROSITE" id="PS51367">
    <property type="entry name" value="THAUMATIN_2"/>
    <property type="match status" value="1"/>
</dbReference>
<sequence length="176" mass="18546">MWQSGAIPPATLVAFTLNGAGGLDFYDISLVDGYNLPMLVIPKKITEGPCCATGCLIDLNGACPKELKFATRENGQPEIAGNTKGWGTALLVNNTMMYISSKHASRASSSGVVPVQLITGAAYYSGSFAFSATFITLITNIGVDNSSQIVAQMPAEEPSYLHQAVPALRVNALLMD</sequence>
<comment type="similarity">
    <text evidence="1">Belongs to the thaumatin family.</text>
</comment>
<dbReference type="InterPro" id="IPR037176">
    <property type="entry name" value="Osmotin/thaumatin-like_sf"/>
</dbReference>
<accession>A0A6A6NDK2</accession>
<evidence type="ECO:0000313" key="3">
    <source>
        <dbReference type="Proteomes" id="UP000467840"/>
    </source>
</evidence>
<dbReference type="Pfam" id="PF00314">
    <property type="entry name" value="Thaumatin"/>
    <property type="match status" value="1"/>
</dbReference>
<keyword evidence="3" id="KW-1185">Reference proteome</keyword>
<dbReference type="SUPFAM" id="SSF49870">
    <property type="entry name" value="Osmotin, thaumatin-like protein"/>
    <property type="match status" value="1"/>
</dbReference>
<name>A0A6A6NDK2_HEVBR</name>
<proteinExistence type="inferred from homology"/>
<organism evidence="2 3">
    <name type="scientific">Hevea brasiliensis</name>
    <name type="common">Para rubber tree</name>
    <name type="synonym">Siphonia brasiliensis</name>
    <dbReference type="NCBI Taxonomy" id="3981"/>
    <lineage>
        <taxon>Eukaryota</taxon>
        <taxon>Viridiplantae</taxon>
        <taxon>Streptophyta</taxon>
        <taxon>Embryophyta</taxon>
        <taxon>Tracheophyta</taxon>
        <taxon>Spermatophyta</taxon>
        <taxon>Magnoliopsida</taxon>
        <taxon>eudicotyledons</taxon>
        <taxon>Gunneridae</taxon>
        <taxon>Pentapetalae</taxon>
        <taxon>rosids</taxon>
        <taxon>fabids</taxon>
        <taxon>Malpighiales</taxon>
        <taxon>Euphorbiaceae</taxon>
        <taxon>Crotonoideae</taxon>
        <taxon>Micrandreae</taxon>
        <taxon>Hevea</taxon>
    </lineage>
</organism>
<dbReference type="InterPro" id="IPR001938">
    <property type="entry name" value="Thaumatin"/>
</dbReference>
<dbReference type="SMART" id="SM00205">
    <property type="entry name" value="THN"/>
    <property type="match status" value="1"/>
</dbReference>